<keyword evidence="1" id="KW-0560">Oxidoreductase</keyword>
<dbReference type="HOGENOM" id="CLU_019145_1_0_1"/>
<dbReference type="OrthoDB" id="10004862at2759"/>
<evidence type="ECO:0000256" key="1">
    <source>
        <dbReference type="ARBA" id="ARBA00023002"/>
    </source>
</evidence>
<dbReference type="PANTHER" id="PTHR35870:SF1">
    <property type="entry name" value="PROTEIN, PUTATIVE (AFU_ORTHOLOGUE AFUA_5G03330)-RELATED"/>
    <property type="match status" value="1"/>
</dbReference>
<reference evidence="2 3" key="1">
    <citation type="journal article" date="2012" name="BMC Genomics">
        <title>Comparative genomics of the white-rot fungi, Phanerochaete carnosa and P. chrysosporium, to elucidate the genetic basis of the distinct wood types they colonize.</title>
        <authorList>
            <person name="Suzuki H."/>
            <person name="MacDonald J."/>
            <person name="Syed K."/>
            <person name="Salamov A."/>
            <person name="Hori C."/>
            <person name="Aerts A."/>
            <person name="Henrissat B."/>
            <person name="Wiebenga A."/>
            <person name="vanKuyk P.A."/>
            <person name="Barry K."/>
            <person name="Lindquist E."/>
            <person name="LaButti K."/>
            <person name="Lapidus A."/>
            <person name="Lucas S."/>
            <person name="Coutinho P."/>
            <person name="Gong Y."/>
            <person name="Samejima M."/>
            <person name="Mahadevan R."/>
            <person name="Abou-Zaid M."/>
            <person name="de Vries R.P."/>
            <person name="Igarashi K."/>
            <person name="Yadav J.S."/>
            <person name="Grigoriev I.V."/>
            <person name="Master E.R."/>
        </authorList>
    </citation>
    <scope>NUCLEOTIDE SEQUENCE [LARGE SCALE GENOMIC DNA]</scope>
    <source>
        <strain evidence="2 3">HHB-10118-sp</strain>
    </source>
</reference>
<protein>
    <recommendedName>
        <fullName evidence="4">Oxidoreductase AflY</fullName>
    </recommendedName>
</protein>
<dbReference type="Pfam" id="PF14027">
    <property type="entry name" value="Questin_oxidase"/>
    <property type="match status" value="1"/>
</dbReference>
<dbReference type="EMBL" id="JH930476">
    <property type="protein sequence ID" value="EKM51648.1"/>
    <property type="molecule type" value="Genomic_DNA"/>
</dbReference>
<keyword evidence="3" id="KW-1185">Reference proteome</keyword>
<dbReference type="InParanoid" id="K5VJV5"/>
<sequence length="516" mass="56822">MDASPEQLNARFPKLALVSPSIVSSPTRLAGWTHESTQAVLECLKDNHQRFHIFFQDGGLHNHASHHLLAIYTMGASAEVIREAYQTHVAYQRPAKDHFIAATIDEKNWKEHVGNEKYYQAYVSFFSRLLLSPQSKGLQAILEEYVFSTDANLVAGKNGVKPYMLGRFYSSLFHPLIHTGYGVEFGLPGLAVEGLAQTAVHTLDIEEIFTPEFFNVGSADTLASRLSSLVVSAAGVVGSSAPSADVHALSILSRIEKDIDFAPENLDFTGLAGLAPRYSVVLGRADNKLLKYSEEWTETVVPDRDVLKRKFEELVWMNTVIYGVGGWAGRALGEDEKGKFNGDFLFMHGVTSSLMTASVLNTLSLNSAVLLLRAYFVFFLLTYTIRGRPALPIKDFYANTSLYPSPPGTQPAAAKDTLVPSAAPNPWLPIVQTTLVHPDEHLCKTQRSLMHFAECYGGTEPGAFAHTDLQGAEMLDGTLFARVAALTADRLGWMREGETQRGWDRNGFAQGLKHKV</sequence>
<dbReference type="RefSeq" id="XP_007399456.1">
    <property type="nucleotide sequence ID" value="XM_007399394.1"/>
</dbReference>
<dbReference type="GO" id="GO:0016491">
    <property type="term" value="F:oxidoreductase activity"/>
    <property type="evidence" value="ECO:0007669"/>
    <property type="project" value="UniProtKB-KW"/>
</dbReference>
<gene>
    <name evidence="2" type="ORF">PHACADRAFT_212279</name>
</gene>
<accession>K5VJV5</accession>
<dbReference type="GeneID" id="18913217"/>
<dbReference type="KEGG" id="pco:PHACADRAFT_212279"/>
<evidence type="ECO:0000313" key="2">
    <source>
        <dbReference type="EMBL" id="EKM51648.1"/>
    </source>
</evidence>
<proteinExistence type="predicted"/>
<evidence type="ECO:0000313" key="3">
    <source>
        <dbReference type="Proteomes" id="UP000008370"/>
    </source>
</evidence>
<name>K5VJV5_PHACS</name>
<dbReference type="AlphaFoldDB" id="K5VJV5"/>
<dbReference type="PANTHER" id="PTHR35870">
    <property type="entry name" value="PROTEIN, PUTATIVE (AFU_ORTHOLOGUE AFUA_5G03330)-RELATED"/>
    <property type="match status" value="1"/>
</dbReference>
<organism evidence="2 3">
    <name type="scientific">Phanerochaete carnosa (strain HHB-10118-sp)</name>
    <name type="common">White-rot fungus</name>
    <name type="synonym">Peniophora carnosa</name>
    <dbReference type="NCBI Taxonomy" id="650164"/>
    <lineage>
        <taxon>Eukaryota</taxon>
        <taxon>Fungi</taxon>
        <taxon>Dikarya</taxon>
        <taxon>Basidiomycota</taxon>
        <taxon>Agaricomycotina</taxon>
        <taxon>Agaricomycetes</taxon>
        <taxon>Polyporales</taxon>
        <taxon>Phanerochaetaceae</taxon>
        <taxon>Phanerochaete</taxon>
    </lineage>
</organism>
<dbReference type="InterPro" id="IPR025337">
    <property type="entry name" value="Questin_oxidase-like"/>
</dbReference>
<dbReference type="Proteomes" id="UP000008370">
    <property type="component" value="Unassembled WGS sequence"/>
</dbReference>
<evidence type="ECO:0008006" key="4">
    <source>
        <dbReference type="Google" id="ProtNLM"/>
    </source>
</evidence>